<dbReference type="AlphaFoldDB" id="A0A547PMQ7"/>
<sequence>MDRLDFVDNAFTSSVKALFLGPYCMYQIEGILAPFATVSDQKLVGHTTGISHALQGFEGDLGSGGLDRAGFAGG</sequence>
<evidence type="ECO:0000313" key="1">
    <source>
        <dbReference type="EMBL" id="TRD15439.1"/>
    </source>
</evidence>
<proteinExistence type="predicted"/>
<dbReference type="Proteomes" id="UP000318590">
    <property type="component" value="Unassembled WGS sequence"/>
</dbReference>
<accession>A0A547PMQ7</accession>
<dbReference type="EMBL" id="VFSV01000043">
    <property type="protein sequence ID" value="TRD15439.1"/>
    <property type="molecule type" value="Genomic_DNA"/>
</dbReference>
<name>A0A547PMQ7_9RHOB</name>
<comment type="caution">
    <text evidence="1">The sequence shown here is derived from an EMBL/GenBank/DDBJ whole genome shotgun (WGS) entry which is preliminary data.</text>
</comment>
<evidence type="ECO:0000313" key="2">
    <source>
        <dbReference type="Proteomes" id="UP000318590"/>
    </source>
</evidence>
<keyword evidence="2" id="KW-1185">Reference proteome</keyword>
<organism evidence="1 2">
    <name type="scientific">Palleronia caenipelagi</name>
    <dbReference type="NCBI Taxonomy" id="2489174"/>
    <lineage>
        <taxon>Bacteria</taxon>
        <taxon>Pseudomonadati</taxon>
        <taxon>Pseudomonadota</taxon>
        <taxon>Alphaproteobacteria</taxon>
        <taxon>Rhodobacterales</taxon>
        <taxon>Roseobacteraceae</taxon>
        <taxon>Palleronia</taxon>
    </lineage>
</organism>
<protein>
    <submittedName>
        <fullName evidence="1">Uncharacterized protein</fullName>
    </submittedName>
</protein>
<reference evidence="1 2" key="1">
    <citation type="submission" date="2019-06" db="EMBL/GenBank/DDBJ databases">
        <title>Paenimaribius caenipelagi gen. nov., sp. nov., isolated from a tidal flat.</title>
        <authorList>
            <person name="Yoon J.-H."/>
        </authorList>
    </citation>
    <scope>NUCLEOTIDE SEQUENCE [LARGE SCALE GENOMIC DNA]</scope>
    <source>
        <strain evidence="1 2">JBTF-M29</strain>
    </source>
</reference>
<gene>
    <name evidence="1" type="ORF">FEV53_16465</name>
</gene>